<dbReference type="PANTHER" id="PTHR10795">
    <property type="entry name" value="PROPROTEIN CONVERTASE SUBTILISIN/KEXIN"/>
    <property type="match status" value="1"/>
</dbReference>
<keyword evidence="10" id="KW-1185">Reference proteome</keyword>
<evidence type="ECO:0000313" key="9">
    <source>
        <dbReference type="EMBL" id="SZX62439.1"/>
    </source>
</evidence>
<dbReference type="EMBL" id="FNXT01000230">
    <property type="protein sequence ID" value="SZX62439.1"/>
    <property type="molecule type" value="Genomic_DNA"/>
</dbReference>
<evidence type="ECO:0000256" key="1">
    <source>
        <dbReference type="ARBA" id="ARBA00011073"/>
    </source>
</evidence>
<dbReference type="SUPFAM" id="SSF52743">
    <property type="entry name" value="Subtilisin-like"/>
    <property type="match status" value="1"/>
</dbReference>
<dbReference type="PROSITE" id="PS00138">
    <property type="entry name" value="SUBTILASE_SER"/>
    <property type="match status" value="1"/>
</dbReference>
<dbReference type="GO" id="GO:0004252">
    <property type="term" value="F:serine-type endopeptidase activity"/>
    <property type="evidence" value="ECO:0007669"/>
    <property type="project" value="UniProtKB-UniRule"/>
</dbReference>
<dbReference type="InterPro" id="IPR022398">
    <property type="entry name" value="Peptidase_S8_His-AS"/>
</dbReference>
<dbReference type="AlphaFoldDB" id="A0A383VCE4"/>
<dbReference type="PROSITE" id="PS51892">
    <property type="entry name" value="SUBTILASE"/>
    <property type="match status" value="1"/>
</dbReference>
<evidence type="ECO:0000256" key="6">
    <source>
        <dbReference type="PROSITE-ProRule" id="PRU01240"/>
    </source>
</evidence>
<reference evidence="9 10" key="1">
    <citation type="submission" date="2016-10" db="EMBL/GenBank/DDBJ databases">
        <authorList>
            <person name="Cai Z."/>
        </authorList>
    </citation>
    <scope>NUCLEOTIDE SEQUENCE [LARGE SCALE GENOMIC DNA]</scope>
</reference>
<dbReference type="Proteomes" id="UP000256970">
    <property type="component" value="Unassembled WGS sequence"/>
</dbReference>
<evidence type="ECO:0000256" key="4">
    <source>
        <dbReference type="ARBA" id="ARBA00022825"/>
    </source>
</evidence>
<feature type="active site" description="Charge relay system" evidence="5 6">
    <location>
        <position position="639"/>
    </location>
</feature>
<keyword evidence="7" id="KW-0732">Signal</keyword>
<feature type="domain" description="Peptidase S8/S53" evidence="8">
    <location>
        <begin position="208"/>
        <end position="679"/>
    </location>
</feature>
<organism evidence="9 10">
    <name type="scientific">Tetradesmus obliquus</name>
    <name type="common">Green alga</name>
    <name type="synonym">Acutodesmus obliquus</name>
    <dbReference type="NCBI Taxonomy" id="3088"/>
    <lineage>
        <taxon>Eukaryota</taxon>
        <taxon>Viridiplantae</taxon>
        <taxon>Chlorophyta</taxon>
        <taxon>core chlorophytes</taxon>
        <taxon>Chlorophyceae</taxon>
        <taxon>CS clade</taxon>
        <taxon>Sphaeropleales</taxon>
        <taxon>Scenedesmaceae</taxon>
        <taxon>Tetradesmus</taxon>
    </lineage>
</organism>
<feature type="active site" description="Charge relay system" evidence="5 6">
    <location>
        <position position="301"/>
    </location>
</feature>
<comment type="similarity">
    <text evidence="1 6">Belongs to the peptidase S8 family.</text>
</comment>
<feature type="active site" description="Charge relay system" evidence="5 6">
    <location>
        <position position="217"/>
    </location>
</feature>
<evidence type="ECO:0000256" key="5">
    <source>
        <dbReference type="PIRSR" id="PIRSR615500-1"/>
    </source>
</evidence>
<dbReference type="Pfam" id="PF00082">
    <property type="entry name" value="Peptidase_S8"/>
    <property type="match status" value="1"/>
</dbReference>
<dbReference type="PRINTS" id="PR00723">
    <property type="entry name" value="SUBTILISIN"/>
</dbReference>
<feature type="signal peptide" evidence="7">
    <location>
        <begin position="1"/>
        <end position="35"/>
    </location>
</feature>
<evidence type="ECO:0000313" key="10">
    <source>
        <dbReference type="Proteomes" id="UP000256970"/>
    </source>
</evidence>
<dbReference type="Gene3D" id="3.50.30.30">
    <property type="match status" value="1"/>
</dbReference>
<name>A0A383VCE4_TETOB</name>
<evidence type="ECO:0000256" key="2">
    <source>
        <dbReference type="ARBA" id="ARBA00022670"/>
    </source>
</evidence>
<keyword evidence="3 6" id="KW-0378">Hydrolase</keyword>
<accession>A0A383VCE4</accession>
<protein>
    <recommendedName>
        <fullName evidence="8">Peptidase S8/S53 domain-containing protein</fullName>
    </recommendedName>
</protein>
<dbReference type="GO" id="GO:0006508">
    <property type="term" value="P:proteolysis"/>
    <property type="evidence" value="ECO:0007669"/>
    <property type="project" value="UniProtKB-KW"/>
</dbReference>
<dbReference type="InterPro" id="IPR045051">
    <property type="entry name" value="SBT"/>
</dbReference>
<evidence type="ECO:0000259" key="8">
    <source>
        <dbReference type="Pfam" id="PF00082"/>
    </source>
</evidence>
<evidence type="ECO:0000256" key="3">
    <source>
        <dbReference type="ARBA" id="ARBA00022801"/>
    </source>
</evidence>
<proteinExistence type="inferred from homology"/>
<keyword evidence="2 6" id="KW-0645">Protease</keyword>
<sequence>MPAAYVRCRNSSGAHSVLPALSTALLLLLSWCCLASSEHAAAPHGSMRQLQQAEQTESSNAYIVQLKLDPVVAWAAGSSIPELGTARRPGARTAKLAAAQPAAVQYAATVDLQSTSVAARAGVSAERIGQLYRYVLSGFALLDPTAAELAALAADPAVAQITQGATYKASSDVSSKFLGLQGPGANGAGAAWDLVGADPAQTGATDAGERIVIGVLDTGIVPEAPSFSDRVGFGAAGPLAYTKLPARLFNRSSCAMQEGAQPGPCSSNKVVACKYYCVAGAAAMRKIHPEEVISCRDISGHGTHVASVAAGNWGVQVTGLPKTWPQSPATTISGVAPRARIAVYKVLWGTEGTGQEADLLAALDDAVRDGVDVINFSLGRTPDAGGSVWRPLDMALLQAVRAGVFVAAAAGNNGPNAGTVENAVPWVTSVAMTSHSRSMRASVRLLGRLFPGDGFFLGGLYDSAAPALAVLGDDAAVSKAKVALARRCRRDALSTWTVKGKVVVCDWETYTTPTQLLDTLDFLRQSGVGGVIMLRTDATANSTTEAFPYSSLPAVSLAASLRPIIRDIVRQPPVDAVFASVPEFDVQPAPKLHFRSGRGPTLAGQGRVLAPDLAAPGVSVLGAWAPSAGAAFDLKSGTSMSAPHVAGLAALLLQKNPSWTPSMIKSALMTTAYQSTKVGPPGSLSQPIGTPFDIGAGHVDAPKALSSPGIVFAASFQDFSNFLCGTERAPGDACGACTTTPPACLPENLNMPSIVLPDLAPGNPRTIIRKVTSVLNEASTWAVSWDLQGAASQFISVSVSPQNFALRAKASQRLLIRVAPNEAALLAAQPALTAGNGIGGPAAGSADGYMFGVLRVTEARGGMVAQMPLAVRILRYVSAPEEVAVEIRNRSAFKLGFSVTPGFTGAMSVYTSGLWAGQVTTGTLNISQPGFAAPAVVTVTIPQGATLARLALFDADYSFAADFDMTVLGPAAAPGEQGMVYESHTQGSSQEQVTLINPRAGVYTVTVTPMYISETASGVRPLYVHTIVLGIAAPDAVLQARPASVIAKVGVPVEVSLSVSGLAVGGVPQRHYFGVVRYKKGAVPLAGDTFLVLV</sequence>
<gene>
    <name evidence="9" type="ORF">BQ4739_LOCUS3023</name>
</gene>
<dbReference type="PROSITE" id="PS00137">
    <property type="entry name" value="SUBTILASE_HIS"/>
    <property type="match status" value="1"/>
</dbReference>
<dbReference type="InterPro" id="IPR036852">
    <property type="entry name" value="Peptidase_S8/S53_dom_sf"/>
</dbReference>
<keyword evidence="4 6" id="KW-0720">Serine protease</keyword>
<dbReference type="InterPro" id="IPR023828">
    <property type="entry name" value="Peptidase_S8_Ser-AS"/>
</dbReference>
<dbReference type="Gene3D" id="3.40.50.200">
    <property type="entry name" value="Peptidase S8/S53 domain"/>
    <property type="match status" value="1"/>
</dbReference>
<dbReference type="STRING" id="3088.A0A383VCE4"/>
<dbReference type="InterPro" id="IPR000209">
    <property type="entry name" value="Peptidase_S8/S53_dom"/>
</dbReference>
<feature type="chain" id="PRO_5016838426" description="Peptidase S8/S53 domain-containing protein" evidence="7">
    <location>
        <begin position="36"/>
        <end position="1094"/>
    </location>
</feature>
<dbReference type="InterPro" id="IPR015500">
    <property type="entry name" value="Peptidase_S8_subtilisin-rel"/>
</dbReference>
<evidence type="ECO:0000256" key="7">
    <source>
        <dbReference type="SAM" id="SignalP"/>
    </source>
</evidence>